<proteinExistence type="predicted"/>
<evidence type="ECO:0000313" key="2">
    <source>
        <dbReference type="EMBL" id="KAK7026749.1"/>
    </source>
</evidence>
<accession>A0AAN8WIB8</accession>
<comment type="caution">
    <text evidence="2">The sequence shown here is derived from an EMBL/GenBank/DDBJ whole genome shotgun (WGS) entry which is preliminary data.</text>
</comment>
<protein>
    <submittedName>
        <fullName evidence="2">Uncharacterized protein</fullName>
    </submittedName>
</protein>
<feature type="compositionally biased region" description="Basic and acidic residues" evidence="1">
    <location>
        <begin position="1"/>
        <end position="11"/>
    </location>
</feature>
<reference evidence="2 3" key="1">
    <citation type="submission" date="2023-11" db="EMBL/GenBank/DDBJ databases">
        <title>Halocaridina rubra genome assembly.</title>
        <authorList>
            <person name="Smith C."/>
        </authorList>
    </citation>
    <scope>NUCLEOTIDE SEQUENCE [LARGE SCALE GENOMIC DNA]</scope>
    <source>
        <strain evidence="2">EP-1</strain>
        <tissue evidence="2">Whole</tissue>
    </source>
</reference>
<keyword evidence="3" id="KW-1185">Reference proteome</keyword>
<gene>
    <name evidence="2" type="ORF">SK128_003065</name>
</gene>
<dbReference type="Proteomes" id="UP001381693">
    <property type="component" value="Unassembled WGS sequence"/>
</dbReference>
<sequence>MTMENVFKDSTDNFSTDPGQELVEKEKEESVSGNSSATMGEYDQNRTTAPTTSLPKNHEGDREDQISAMIITKRFADRKNTLRNRCQNATSVSRNAKIISPKLSYYVEKYKLFACIPAKHMQALLLSFLYQPVTALRGAEVYISTVKLEC</sequence>
<organism evidence="2 3">
    <name type="scientific">Halocaridina rubra</name>
    <name type="common">Hawaiian red shrimp</name>
    <dbReference type="NCBI Taxonomy" id="373956"/>
    <lineage>
        <taxon>Eukaryota</taxon>
        <taxon>Metazoa</taxon>
        <taxon>Ecdysozoa</taxon>
        <taxon>Arthropoda</taxon>
        <taxon>Crustacea</taxon>
        <taxon>Multicrustacea</taxon>
        <taxon>Malacostraca</taxon>
        <taxon>Eumalacostraca</taxon>
        <taxon>Eucarida</taxon>
        <taxon>Decapoda</taxon>
        <taxon>Pleocyemata</taxon>
        <taxon>Caridea</taxon>
        <taxon>Atyoidea</taxon>
        <taxon>Atyidae</taxon>
        <taxon>Halocaridina</taxon>
    </lineage>
</organism>
<name>A0AAN8WIB8_HALRR</name>
<dbReference type="AlphaFoldDB" id="A0AAN8WIB8"/>
<feature type="compositionally biased region" description="Polar residues" evidence="1">
    <location>
        <begin position="45"/>
        <end position="55"/>
    </location>
</feature>
<dbReference type="EMBL" id="JAXCGZ010022701">
    <property type="protein sequence ID" value="KAK7026749.1"/>
    <property type="molecule type" value="Genomic_DNA"/>
</dbReference>
<feature type="region of interest" description="Disordered" evidence="1">
    <location>
        <begin position="1"/>
        <end position="63"/>
    </location>
</feature>
<evidence type="ECO:0000313" key="3">
    <source>
        <dbReference type="Proteomes" id="UP001381693"/>
    </source>
</evidence>
<evidence type="ECO:0000256" key="1">
    <source>
        <dbReference type="SAM" id="MobiDB-lite"/>
    </source>
</evidence>